<comment type="caution">
    <text evidence="2">The sequence shown here is derived from an EMBL/GenBank/DDBJ whole genome shotgun (WGS) entry which is preliminary data.</text>
</comment>
<evidence type="ECO:0000313" key="2">
    <source>
        <dbReference type="EMBL" id="MEN2792854.1"/>
    </source>
</evidence>
<keyword evidence="3" id="KW-1185">Reference proteome</keyword>
<dbReference type="Gene3D" id="3.40.50.360">
    <property type="match status" value="1"/>
</dbReference>
<feature type="domain" description="NADPH-dependent FMN reductase-like" evidence="1">
    <location>
        <begin position="1"/>
        <end position="149"/>
    </location>
</feature>
<proteinExistence type="predicted"/>
<reference evidence="2 3" key="1">
    <citation type="submission" date="2024-05" db="EMBL/GenBank/DDBJ databases">
        <authorList>
            <person name="Liu Q."/>
            <person name="Xin Y.-H."/>
        </authorList>
    </citation>
    <scope>NUCLEOTIDE SEQUENCE [LARGE SCALE GENOMIC DNA]</scope>
    <source>
        <strain evidence="2 3">CGMCC 1.10181</strain>
    </source>
</reference>
<dbReference type="PANTHER" id="PTHR30543">
    <property type="entry name" value="CHROMATE REDUCTASE"/>
    <property type="match status" value="1"/>
</dbReference>
<dbReference type="EC" id="1.-.-.-" evidence="2"/>
<keyword evidence="2" id="KW-0560">Oxidoreductase</keyword>
<dbReference type="Pfam" id="PF03358">
    <property type="entry name" value="FMN_red"/>
    <property type="match status" value="1"/>
</dbReference>
<dbReference type="InterPro" id="IPR050712">
    <property type="entry name" value="NAD(P)H-dep_reductase"/>
</dbReference>
<sequence length="179" mass="18752">MQLVGISGSLRRHSYNAGLLRAAQAAMPAGAELAIHSIHAFPLYNADIEAEGIPAPVTVVKDAIAAADGLLMVTPEYNNGVPGVFKNAIDWLSRPGSDIQRVFGGKPVAMIGASPGNFGTILSQNAWLPTLRTLGAELWTGGRLMVSKASEAFDAEGNLTDEAVRAKLGHFLEGFVASI</sequence>
<evidence type="ECO:0000313" key="3">
    <source>
        <dbReference type="Proteomes" id="UP001419910"/>
    </source>
</evidence>
<dbReference type="GO" id="GO:0016491">
    <property type="term" value="F:oxidoreductase activity"/>
    <property type="evidence" value="ECO:0007669"/>
    <property type="project" value="UniProtKB-KW"/>
</dbReference>
<gene>
    <name evidence="2" type="ORF">ABC974_24710</name>
</gene>
<dbReference type="RefSeq" id="WP_343890978.1">
    <property type="nucleotide sequence ID" value="NZ_BAAAEH010000037.1"/>
</dbReference>
<dbReference type="PANTHER" id="PTHR30543:SF21">
    <property type="entry name" value="NAD(P)H-DEPENDENT FMN REDUCTASE LOT6"/>
    <property type="match status" value="1"/>
</dbReference>
<accession>A0ABU9YAP0</accession>
<name>A0ABU9YAP0_9SPHN</name>
<evidence type="ECO:0000259" key="1">
    <source>
        <dbReference type="Pfam" id="PF03358"/>
    </source>
</evidence>
<organism evidence="2 3">
    <name type="scientific">Sphingomonas oligophenolica</name>
    <dbReference type="NCBI Taxonomy" id="301154"/>
    <lineage>
        <taxon>Bacteria</taxon>
        <taxon>Pseudomonadati</taxon>
        <taxon>Pseudomonadota</taxon>
        <taxon>Alphaproteobacteria</taxon>
        <taxon>Sphingomonadales</taxon>
        <taxon>Sphingomonadaceae</taxon>
        <taxon>Sphingomonas</taxon>
    </lineage>
</organism>
<protein>
    <submittedName>
        <fullName evidence="2">NADPH-dependent FMN reductase</fullName>
        <ecNumber evidence="2">1.-.-.-</ecNumber>
    </submittedName>
</protein>
<dbReference type="SUPFAM" id="SSF52218">
    <property type="entry name" value="Flavoproteins"/>
    <property type="match status" value="1"/>
</dbReference>
<dbReference type="Proteomes" id="UP001419910">
    <property type="component" value="Unassembled WGS sequence"/>
</dbReference>
<dbReference type="EMBL" id="JBDIME010000034">
    <property type="protein sequence ID" value="MEN2792854.1"/>
    <property type="molecule type" value="Genomic_DNA"/>
</dbReference>
<dbReference type="InterPro" id="IPR029039">
    <property type="entry name" value="Flavoprotein-like_sf"/>
</dbReference>
<dbReference type="InterPro" id="IPR005025">
    <property type="entry name" value="FMN_Rdtase-like_dom"/>
</dbReference>